<dbReference type="InParanoid" id="A0A194XWJ0"/>
<dbReference type="GeneID" id="28815641"/>
<sequence>MGLYIAASGVEYIINSRNHSGCLQHSKSHDVSRARGYDNAHGTSVPSPWQTSTSYCLLFFYCTEVHMYHAKLDSASWSSIILSHYPCSSKPQKITWCVLVVPNLPNKSAEIYVHYLCCCISCSSSDSFYLLSDLLRANHASANSTFESAIVTGH</sequence>
<proteinExistence type="predicted"/>
<keyword evidence="2" id="KW-1185">Reference proteome</keyword>
<dbReference type="EMBL" id="KQ947404">
    <property type="protein sequence ID" value="KUJ24389.1"/>
    <property type="molecule type" value="Genomic_DNA"/>
</dbReference>
<evidence type="ECO:0000313" key="1">
    <source>
        <dbReference type="EMBL" id="KUJ24389.1"/>
    </source>
</evidence>
<accession>A0A194XWJ0</accession>
<dbReference type="RefSeq" id="XP_018078744.1">
    <property type="nucleotide sequence ID" value="XM_018205915.1"/>
</dbReference>
<dbReference type="AlphaFoldDB" id="A0A194XWJ0"/>
<dbReference type="KEGG" id="psco:LY89DRAFT_21759"/>
<name>A0A194XWJ0_MOLSC</name>
<evidence type="ECO:0000313" key="2">
    <source>
        <dbReference type="Proteomes" id="UP000070700"/>
    </source>
</evidence>
<gene>
    <name evidence="1" type="ORF">LY89DRAFT_21759</name>
</gene>
<reference evidence="1 2" key="1">
    <citation type="submission" date="2015-10" db="EMBL/GenBank/DDBJ databases">
        <title>Full genome of DAOMC 229536 Phialocephala scopiformis, a fungal endophyte of spruce producing the potent anti-insectan compound rugulosin.</title>
        <authorList>
            <consortium name="DOE Joint Genome Institute"/>
            <person name="Walker A.K."/>
            <person name="Frasz S.L."/>
            <person name="Seifert K.A."/>
            <person name="Miller J.D."/>
            <person name="Mondo S.J."/>
            <person name="Labutti K."/>
            <person name="Lipzen A."/>
            <person name="Dockter R."/>
            <person name="Kennedy M."/>
            <person name="Grigoriev I.V."/>
            <person name="Spatafora J.W."/>
        </authorList>
    </citation>
    <scope>NUCLEOTIDE SEQUENCE [LARGE SCALE GENOMIC DNA]</scope>
    <source>
        <strain evidence="1 2">CBS 120377</strain>
    </source>
</reference>
<organism evidence="1 2">
    <name type="scientific">Mollisia scopiformis</name>
    <name type="common">Conifer needle endophyte fungus</name>
    <name type="synonym">Phialocephala scopiformis</name>
    <dbReference type="NCBI Taxonomy" id="149040"/>
    <lineage>
        <taxon>Eukaryota</taxon>
        <taxon>Fungi</taxon>
        <taxon>Dikarya</taxon>
        <taxon>Ascomycota</taxon>
        <taxon>Pezizomycotina</taxon>
        <taxon>Leotiomycetes</taxon>
        <taxon>Helotiales</taxon>
        <taxon>Mollisiaceae</taxon>
        <taxon>Mollisia</taxon>
    </lineage>
</organism>
<protein>
    <submittedName>
        <fullName evidence="1">Uncharacterized protein</fullName>
    </submittedName>
</protein>
<dbReference type="Proteomes" id="UP000070700">
    <property type="component" value="Unassembled WGS sequence"/>
</dbReference>